<feature type="binding site" evidence="7">
    <location>
        <begin position="3"/>
        <end position="17"/>
    </location>
    <ligand>
        <name>FAD</name>
        <dbReference type="ChEBI" id="CHEBI:57692"/>
    </ligand>
</feature>
<evidence type="ECO:0000313" key="9">
    <source>
        <dbReference type="EMBL" id="WOS40408.1"/>
    </source>
</evidence>
<dbReference type="Gene3D" id="3.50.50.60">
    <property type="entry name" value="FAD/NAD(P)-binding domain"/>
    <property type="match status" value="2"/>
</dbReference>
<dbReference type="PANTHER" id="PTHR13847">
    <property type="entry name" value="SARCOSINE DEHYDROGENASE-RELATED"/>
    <property type="match status" value="1"/>
</dbReference>
<evidence type="ECO:0000259" key="8">
    <source>
        <dbReference type="Pfam" id="PF01266"/>
    </source>
</evidence>
<evidence type="ECO:0000313" key="10">
    <source>
        <dbReference type="Proteomes" id="UP001302020"/>
    </source>
</evidence>
<keyword evidence="10" id="KW-1185">Reference proteome</keyword>
<reference evidence="9 10" key="1">
    <citation type="submission" date="2023-05" db="EMBL/GenBank/DDBJ databases">
        <title>Xanthomonas rydalmerenesis sp. nov., a novel Xanthomonas species isolated from Fragaria x ananassa.</title>
        <authorList>
            <person name="McKnight D.J.E."/>
            <person name="Wong-Bajracharya J."/>
            <person name="Okoh E.B."/>
            <person name="Snijders F."/>
            <person name="Lidbetter F."/>
            <person name="Webster J."/>
            <person name="Djordjevic S.P."/>
            <person name="Bogema D.R."/>
            <person name="Chapman T.A."/>
        </authorList>
    </citation>
    <scope>NUCLEOTIDE SEQUENCE [LARGE SCALE GENOMIC DNA]</scope>
    <source>
        <strain evidence="9 10">DAR34883</strain>
    </source>
</reference>
<dbReference type="GO" id="GO:0016491">
    <property type="term" value="F:oxidoreductase activity"/>
    <property type="evidence" value="ECO:0007669"/>
    <property type="project" value="UniProtKB-KW"/>
</dbReference>
<keyword evidence="4 7" id="KW-0274">FAD</keyword>
<keyword evidence="3 7" id="KW-0285">Flavoprotein</keyword>
<comment type="cofactor">
    <cofactor evidence="1 7">
        <name>FAD</name>
        <dbReference type="ChEBI" id="CHEBI:57692"/>
    </cofactor>
</comment>
<sequence>MRVLVLGSGVIGTATAWYLARSGCEVTVVDRQPAAGLETSYANAGQVSPGYASPWAAPGVPLKALKWLFQRHAPLAITPTADLQQYLWLAQMLRNCTAESYAINKARMVRLSEYSRDCLDQLRAETGIAYEGRQLGTTQLFRTQQQLDGAAKDIEVLREYGVPYELLDRAGIARVEPALASAPATLVGALRLPNDQTGDCRLFTQRLAAMAAAAGVQFRQGETIEALQADGDRIDGVRIGGRLERADRYVVALGSYSPGLLAPLGIRLPVYPLKGYSLTLPIRDAALAPTSTILDESYKVAITRFDERIRVGGMAELAGFDLSRPARRRATLEKVVNDLYPHGGDLAAAEFWTGLRPATPDGTPVVGATGYRNLFLNTGHGTLGWTMACGSGRYLADLMVSRQPQISGEGLDIFRYSRGSAASVAEAVACAQPVH</sequence>
<organism evidence="9 10">
    <name type="scientific">Xanthomonas rydalmerensis</name>
    <dbReference type="NCBI Taxonomy" id="3046274"/>
    <lineage>
        <taxon>Bacteria</taxon>
        <taxon>Pseudomonadati</taxon>
        <taxon>Pseudomonadota</taxon>
        <taxon>Gammaproteobacteria</taxon>
        <taxon>Lysobacterales</taxon>
        <taxon>Lysobacteraceae</taxon>
        <taxon>Xanthomonas</taxon>
    </lineage>
</organism>
<name>A0ABZ0JLY2_9XANT</name>
<dbReference type="HAMAP" id="MF_01202">
    <property type="entry name" value="DadA"/>
    <property type="match status" value="1"/>
</dbReference>
<accession>A0ABZ0JLY2</accession>
<comment type="similarity">
    <text evidence="2 7">Belongs to the DadA oxidoreductase family.</text>
</comment>
<evidence type="ECO:0000256" key="5">
    <source>
        <dbReference type="ARBA" id="ARBA00023002"/>
    </source>
</evidence>
<dbReference type="Pfam" id="PF01266">
    <property type="entry name" value="DAO"/>
    <property type="match status" value="1"/>
</dbReference>
<evidence type="ECO:0000256" key="7">
    <source>
        <dbReference type="HAMAP-Rule" id="MF_01202"/>
    </source>
</evidence>
<keyword evidence="5 7" id="KW-0560">Oxidoreductase</keyword>
<feature type="domain" description="FAD dependent oxidoreductase" evidence="8">
    <location>
        <begin position="2"/>
        <end position="398"/>
    </location>
</feature>
<dbReference type="InterPro" id="IPR036188">
    <property type="entry name" value="FAD/NAD-bd_sf"/>
</dbReference>
<evidence type="ECO:0000256" key="3">
    <source>
        <dbReference type="ARBA" id="ARBA00022630"/>
    </source>
</evidence>
<gene>
    <name evidence="7" type="primary">dadA</name>
    <name evidence="9" type="ORF">QN243_18770</name>
</gene>
<dbReference type="NCBIfam" id="NF001933">
    <property type="entry name" value="PRK00711.1"/>
    <property type="match status" value="1"/>
</dbReference>
<dbReference type="Gene3D" id="3.30.9.10">
    <property type="entry name" value="D-Amino Acid Oxidase, subunit A, domain 2"/>
    <property type="match status" value="1"/>
</dbReference>
<protein>
    <recommendedName>
        <fullName evidence="7">D-amino acid dehydrogenase</fullName>
        <ecNumber evidence="7">1.4.99.-</ecNumber>
    </recommendedName>
</protein>
<dbReference type="InterPro" id="IPR023080">
    <property type="entry name" value="DadA"/>
</dbReference>
<comment type="function">
    <text evidence="7">Oxidative deamination of D-amino acids.</text>
</comment>
<dbReference type="EC" id="1.4.99.-" evidence="7"/>
<dbReference type="SUPFAM" id="SSF54373">
    <property type="entry name" value="FAD-linked reductases, C-terminal domain"/>
    <property type="match status" value="1"/>
</dbReference>
<evidence type="ECO:0000256" key="2">
    <source>
        <dbReference type="ARBA" id="ARBA00009410"/>
    </source>
</evidence>
<proteinExistence type="inferred from homology"/>
<dbReference type="InterPro" id="IPR006076">
    <property type="entry name" value="FAD-dep_OxRdtase"/>
</dbReference>
<dbReference type="Proteomes" id="UP001302020">
    <property type="component" value="Chromosome"/>
</dbReference>
<dbReference type="PANTHER" id="PTHR13847:SF280">
    <property type="entry name" value="D-AMINO ACID DEHYDROGENASE"/>
    <property type="match status" value="1"/>
</dbReference>
<comment type="catalytic activity">
    <reaction evidence="6 7">
        <text>a D-alpha-amino acid + A + H2O = a 2-oxocarboxylate + AH2 + NH4(+)</text>
        <dbReference type="Rhea" id="RHEA:18125"/>
        <dbReference type="ChEBI" id="CHEBI:13193"/>
        <dbReference type="ChEBI" id="CHEBI:15377"/>
        <dbReference type="ChEBI" id="CHEBI:17499"/>
        <dbReference type="ChEBI" id="CHEBI:28938"/>
        <dbReference type="ChEBI" id="CHEBI:35179"/>
        <dbReference type="ChEBI" id="CHEBI:59871"/>
    </reaction>
</comment>
<evidence type="ECO:0000256" key="6">
    <source>
        <dbReference type="ARBA" id="ARBA00047884"/>
    </source>
</evidence>
<dbReference type="SUPFAM" id="SSF51905">
    <property type="entry name" value="FAD/NAD(P)-binding domain"/>
    <property type="match status" value="1"/>
</dbReference>
<dbReference type="RefSeq" id="WP_317843881.1">
    <property type="nucleotide sequence ID" value="NZ_CP126170.1"/>
</dbReference>
<dbReference type="EMBL" id="CP126172">
    <property type="protein sequence ID" value="WOS40408.1"/>
    <property type="molecule type" value="Genomic_DNA"/>
</dbReference>
<evidence type="ECO:0000256" key="1">
    <source>
        <dbReference type="ARBA" id="ARBA00001974"/>
    </source>
</evidence>
<evidence type="ECO:0000256" key="4">
    <source>
        <dbReference type="ARBA" id="ARBA00022827"/>
    </source>
</evidence>